<dbReference type="Proteomes" id="UP001249851">
    <property type="component" value="Unassembled WGS sequence"/>
</dbReference>
<evidence type="ECO:0000259" key="2">
    <source>
        <dbReference type="PROSITE" id="PS50072"/>
    </source>
</evidence>
<dbReference type="PROSITE" id="PS50072">
    <property type="entry name" value="CSA_PPIASE_2"/>
    <property type="match status" value="1"/>
</dbReference>
<comment type="caution">
    <text evidence="3">The sequence shown here is derived from an EMBL/GenBank/DDBJ whole genome shotgun (WGS) entry which is preliminary data.</text>
</comment>
<reference evidence="3" key="2">
    <citation type="journal article" date="2023" name="Science">
        <title>Genomic signatures of disease resistance in endangered staghorn corals.</title>
        <authorList>
            <person name="Vollmer S.V."/>
            <person name="Selwyn J.D."/>
            <person name="Despard B.A."/>
            <person name="Roesel C.L."/>
        </authorList>
    </citation>
    <scope>NUCLEOTIDE SEQUENCE</scope>
    <source>
        <strain evidence="3">K2</strain>
    </source>
</reference>
<dbReference type="Gene3D" id="2.40.100.10">
    <property type="entry name" value="Cyclophilin-like"/>
    <property type="match status" value="1"/>
</dbReference>
<dbReference type="PANTHER" id="PTHR11071">
    <property type="entry name" value="PEPTIDYL-PROLYL CIS-TRANS ISOMERASE"/>
    <property type="match status" value="1"/>
</dbReference>
<protein>
    <recommendedName>
        <fullName evidence="1">Peptidyl-prolyl cis-trans isomerase</fullName>
        <shortName evidence="1">PPIase</shortName>
        <ecNumber evidence="1">5.2.1.8</ecNumber>
    </recommendedName>
</protein>
<dbReference type="GO" id="GO:0016018">
    <property type="term" value="F:cyclosporin A binding"/>
    <property type="evidence" value="ECO:0007669"/>
    <property type="project" value="TreeGrafter"/>
</dbReference>
<dbReference type="InterPro" id="IPR029000">
    <property type="entry name" value="Cyclophilin-like_dom_sf"/>
</dbReference>
<dbReference type="EMBL" id="JARQWQ010000083">
    <property type="protein sequence ID" value="KAK2552795.1"/>
    <property type="molecule type" value="Genomic_DNA"/>
</dbReference>
<keyword evidence="1" id="KW-0697">Rotamase</keyword>
<dbReference type="AlphaFoldDB" id="A0AAD9Q104"/>
<feature type="domain" description="PPIase cyclophilin-type" evidence="2">
    <location>
        <begin position="11"/>
        <end position="73"/>
    </location>
</feature>
<evidence type="ECO:0000313" key="3">
    <source>
        <dbReference type="EMBL" id="KAK2552795.1"/>
    </source>
</evidence>
<name>A0AAD9Q104_ACRCE</name>
<dbReference type="InterPro" id="IPR002130">
    <property type="entry name" value="Cyclophilin-type_PPIase_dom"/>
</dbReference>
<accession>A0AAD9Q104</accession>
<dbReference type="SUPFAM" id="SSF50891">
    <property type="entry name" value="Cyclophilin-like"/>
    <property type="match status" value="1"/>
</dbReference>
<comment type="function">
    <text evidence="1">PPIases accelerate the folding of proteins. It catalyzes the cis-trans isomerization of proline imidic peptide bonds in oligopeptides.</text>
</comment>
<gene>
    <name evidence="3" type="ORF">P5673_025954</name>
</gene>
<keyword evidence="1 3" id="KW-0413">Isomerase</keyword>
<proteinExistence type="inferred from homology"/>
<organism evidence="3 4">
    <name type="scientific">Acropora cervicornis</name>
    <name type="common">Staghorn coral</name>
    <dbReference type="NCBI Taxonomy" id="6130"/>
    <lineage>
        <taxon>Eukaryota</taxon>
        <taxon>Metazoa</taxon>
        <taxon>Cnidaria</taxon>
        <taxon>Anthozoa</taxon>
        <taxon>Hexacorallia</taxon>
        <taxon>Scleractinia</taxon>
        <taxon>Astrocoeniina</taxon>
        <taxon>Acroporidae</taxon>
        <taxon>Acropora</taxon>
    </lineage>
</organism>
<dbReference type="Pfam" id="PF00160">
    <property type="entry name" value="Pro_isomerase"/>
    <property type="match status" value="1"/>
</dbReference>
<comment type="similarity">
    <text evidence="1">Belongs to the cyclophilin-type PPIase family.</text>
</comment>
<sequence length="162" mass="18561">MLYFTISLHPGRSIYGEKFDDENFKLKHYGPGWLSMANAGKDTNGSQFFITTVKTSWLDGKHVVFGKVIEGMSSCEDESLLDVPADHFDGLDRKETFTELFKDVRVMWSAESSNEVRETSKKVSVSQRGIKIVTQGEVEERNRVQIPQNPRKSTAWHTRVWD</sequence>
<evidence type="ECO:0000313" key="4">
    <source>
        <dbReference type="Proteomes" id="UP001249851"/>
    </source>
</evidence>
<dbReference type="GO" id="GO:0005737">
    <property type="term" value="C:cytoplasm"/>
    <property type="evidence" value="ECO:0007669"/>
    <property type="project" value="TreeGrafter"/>
</dbReference>
<reference evidence="3" key="1">
    <citation type="journal article" date="2023" name="G3 (Bethesda)">
        <title>Whole genome assembly and annotation of the endangered Caribbean coral Acropora cervicornis.</title>
        <authorList>
            <person name="Selwyn J.D."/>
            <person name="Vollmer S.V."/>
        </authorList>
    </citation>
    <scope>NUCLEOTIDE SEQUENCE</scope>
    <source>
        <strain evidence="3">K2</strain>
    </source>
</reference>
<comment type="catalytic activity">
    <reaction evidence="1">
        <text>[protein]-peptidylproline (omega=180) = [protein]-peptidylproline (omega=0)</text>
        <dbReference type="Rhea" id="RHEA:16237"/>
        <dbReference type="Rhea" id="RHEA-COMP:10747"/>
        <dbReference type="Rhea" id="RHEA-COMP:10748"/>
        <dbReference type="ChEBI" id="CHEBI:83833"/>
        <dbReference type="ChEBI" id="CHEBI:83834"/>
        <dbReference type="EC" id="5.2.1.8"/>
    </reaction>
</comment>
<dbReference type="GO" id="GO:0006457">
    <property type="term" value="P:protein folding"/>
    <property type="evidence" value="ECO:0007669"/>
    <property type="project" value="TreeGrafter"/>
</dbReference>
<evidence type="ECO:0000256" key="1">
    <source>
        <dbReference type="RuleBase" id="RU363019"/>
    </source>
</evidence>
<dbReference type="EC" id="5.2.1.8" evidence="1"/>
<dbReference type="PANTHER" id="PTHR11071:SF561">
    <property type="entry name" value="PEPTIDYL-PROLYL CIS-TRANS ISOMERASE D-RELATED"/>
    <property type="match status" value="1"/>
</dbReference>
<dbReference type="PRINTS" id="PR00153">
    <property type="entry name" value="CSAPPISMRASE"/>
</dbReference>
<keyword evidence="4" id="KW-1185">Reference proteome</keyword>
<dbReference type="GO" id="GO:0003755">
    <property type="term" value="F:peptidyl-prolyl cis-trans isomerase activity"/>
    <property type="evidence" value="ECO:0007669"/>
    <property type="project" value="UniProtKB-UniRule"/>
</dbReference>